<dbReference type="RefSeq" id="WP_005950731.1">
    <property type="nucleotide sequence ID" value="NZ_CP028103.1"/>
</dbReference>
<dbReference type="GeneID" id="77467808"/>
<dbReference type="Proteomes" id="UP000241238">
    <property type="component" value="Chromosome"/>
</dbReference>
<dbReference type="PANTHER" id="PTHR35848">
    <property type="entry name" value="OXALATE-BINDING PROTEIN"/>
    <property type="match status" value="1"/>
</dbReference>
<dbReference type="InterPro" id="IPR013096">
    <property type="entry name" value="Cupin_2"/>
</dbReference>
<dbReference type="InterPro" id="IPR014710">
    <property type="entry name" value="RmlC-like_jellyroll"/>
</dbReference>
<dbReference type="PANTHER" id="PTHR35848:SF6">
    <property type="entry name" value="CUPIN TYPE-2 DOMAIN-CONTAINING PROTEIN"/>
    <property type="match status" value="1"/>
</dbReference>
<protein>
    <submittedName>
        <fullName evidence="3">Cupin domain-containing protein</fullName>
    </submittedName>
</protein>
<feature type="domain" description="Cupin type-2" evidence="2">
    <location>
        <begin position="46"/>
        <end position="111"/>
    </location>
</feature>
<evidence type="ECO:0000313" key="4">
    <source>
        <dbReference type="Proteomes" id="UP000241238"/>
    </source>
</evidence>
<proteinExistence type="predicted"/>
<gene>
    <name evidence="3" type="ORF">C4N18_07360</name>
</gene>
<dbReference type="Pfam" id="PF07883">
    <property type="entry name" value="Cupin_2"/>
    <property type="match status" value="1"/>
</dbReference>
<sequence length="117" mass="12911">MIYRKLEELKPIPLEHCMGGEGVVMMEKLLNAPEEMLGKGRAYVRHTLNPGVSIGMHTHEKEMETMVLIAGKAKHIINGEVQHLKKGDIIGAMPGDTHSIACEGEEPLVVIAQVLYE</sequence>
<evidence type="ECO:0000259" key="2">
    <source>
        <dbReference type="Pfam" id="PF07883"/>
    </source>
</evidence>
<organism evidence="3 4">
    <name type="scientific">Fusobacterium varium ATCC 27725</name>
    <dbReference type="NCBI Taxonomy" id="469618"/>
    <lineage>
        <taxon>Bacteria</taxon>
        <taxon>Fusobacteriati</taxon>
        <taxon>Fusobacteriota</taxon>
        <taxon>Fusobacteriia</taxon>
        <taxon>Fusobacteriales</taxon>
        <taxon>Fusobacteriaceae</taxon>
        <taxon>Fusobacterium</taxon>
    </lineage>
</organism>
<dbReference type="EMBL" id="CP028103">
    <property type="protein sequence ID" value="AVQ31037.1"/>
    <property type="molecule type" value="Genomic_DNA"/>
</dbReference>
<dbReference type="InterPro" id="IPR011051">
    <property type="entry name" value="RmlC_Cupin_sf"/>
</dbReference>
<keyword evidence="1" id="KW-0479">Metal-binding</keyword>
<accession>A0ABN5JKE7</accession>
<name>A0ABN5JKE7_FUSVA</name>
<reference evidence="4" key="1">
    <citation type="journal article" date="2018" name="MSphere">
        <title>Fusobacterium Genomics Using MinION and Illumina Sequencing Enables Genome Completion and Correction.</title>
        <authorList>
            <person name="Todd S.M."/>
            <person name="Settlage R.E."/>
            <person name="Lahmers K.K."/>
            <person name="Slade D.J."/>
        </authorList>
    </citation>
    <scope>NUCLEOTIDE SEQUENCE [LARGE SCALE GENOMIC DNA]</scope>
    <source>
        <strain evidence="4">ATCC 27725</strain>
    </source>
</reference>
<evidence type="ECO:0000313" key="3">
    <source>
        <dbReference type="EMBL" id="AVQ31037.1"/>
    </source>
</evidence>
<keyword evidence="4" id="KW-1185">Reference proteome</keyword>
<dbReference type="SUPFAM" id="SSF51182">
    <property type="entry name" value="RmlC-like cupins"/>
    <property type="match status" value="1"/>
</dbReference>
<dbReference type="Gene3D" id="2.60.120.10">
    <property type="entry name" value="Jelly Rolls"/>
    <property type="match status" value="1"/>
</dbReference>
<dbReference type="InterPro" id="IPR051610">
    <property type="entry name" value="GPI/OXD"/>
</dbReference>
<evidence type="ECO:0000256" key="1">
    <source>
        <dbReference type="ARBA" id="ARBA00022723"/>
    </source>
</evidence>